<accession>A0A2P2J0T8</accession>
<evidence type="ECO:0000313" key="1">
    <source>
        <dbReference type="EMBL" id="MBW87067.1"/>
    </source>
</evidence>
<name>A0A2P2J0T8_RHIMU</name>
<proteinExistence type="predicted"/>
<dbReference type="AlphaFoldDB" id="A0A2P2J0T8"/>
<protein>
    <submittedName>
        <fullName evidence="1">Uncharacterized protein</fullName>
    </submittedName>
</protein>
<sequence length="62" mass="7157">MPRDNSKLSRSSHLLKEQHNVRVREFVCWSIPVSGNLNKRIKQSLTLRHNNLFNSGVSSVKI</sequence>
<reference evidence="1" key="1">
    <citation type="submission" date="2018-02" db="EMBL/GenBank/DDBJ databases">
        <title>Rhizophora mucronata_Transcriptome.</title>
        <authorList>
            <person name="Meera S.P."/>
            <person name="Sreeshan A."/>
            <person name="Augustine A."/>
        </authorList>
    </citation>
    <scope>NUCLEOTIDE SEQUENCE</scope>
    <source>
        <tissue evidence="1">Leaf</tissue>
    </source>
</reference>
<dbReference type="EMBL" id="GGEC01006584">
    <property type="protein sequence ID" value="MBW87067.1"/>
    <property type="molecule type" value="Transcribed_RNA"/>
</dbReference>
<organism evidence="1">
    <name type="scientific">Rhizophora mucronata</name>
    <name type="common">Asiatic mangrove</name>
    <dbReference type="NCBI Taxonomy" id="61149"/>
    <lineage>
        <taxon>Eukaryota</taxon>
        <taxon>Viridiplantae</taxon>
        <taxon>Streptophyta</taxon>
        <taxon>Embryophyta</taxon>
        <taxon>Tracheophyta</taxon>
        <taxon>Spermatophyta</taxon>
        <taxon>Magnoliopsida</taxon>
        <taxon>eudicotyledons</taxon>
        <taxon>Gunneridae</taxon>
        <taxon>Pentapetalae</taxon>
        <taxon>rosids</taxon>
        <taxon>fabids</taxon>
        <taxon>Malpighiales</taxon>
        <taxon>Rhizophoraceae</taxon>
        <taxon>Rhizophora</taxon>
    </lineage>
</organism>